<keyword evidence="2" id="KW-0548">Nucleotidyltransferase</keyword>
<dbReference type="Proteomes" id="UP001597231">
    <property type="component" value="Unassembled WGS sequence"/>
</dbReference>
<accession>A0ABW3TZK5</accession>
<keyword evidence="1" id="KW-0808">Transferase</keyword>
<dbReference type="PANTHER" id="PTHR39560">
    <property type="entry name" value="PROTEIN ADENYLYLTRANSFERASE FIC-RELATED"/>
    <property type="match status" value="1"/>
</dbReference>
<evidence type="ECO:0000256" key="4">
    <source>
        <dbReference type="ARBA" id="ARBA00022840"/>
    </source>
</evidence>
<keyword evidence="4" id="KW-0067">ATP-binding</keyword>
<proteinExistence type="predicted"/>
<feature type="domain" description="Fido" evidence="8">
    <location>
        <begin position="1"/>
        <end position="143"/>
    </location>
</feature>
<reference evidence="10" key="1">
    <citation type="journal article" date="2019" name="Int. J. Syst. Evol. Microbiol.">
        <title>The Global Catalogue of Microorganisms (GCM) 10K type strain sequencing project: providing services to taxonomists for standard genome sequencing and annotation.</title>
        <authorList>
            <consortium name="The Broad Institute Genomics Platform"/>
            <consortium name="The Broad Institute Genome Sequencing Center for Infectious Disease"/>
            <person name="Wu L."/>
            <person name="Ma J."/>
        </authorList>
    </citation>
    <scope>NUCLEOTIDE SEQUENCE [LARGE SCALE GENOMIC DNA]</scope>
    <source>
        <strain evidence="10">CCUG 53915</strain>
    </source>
</reference>
<evidence type="ECO:0000256" key="1">
    <source>
        <dbReference type="ARBA" id="ARBA00022679"/>
    </source>
</evidence>
<dbReference type="PROSITE" id="PS51459">
    <property type="entry name" value="FIDO"/>
    <property type="match status" value="1"/>
</dbReference>
<organism evidence="9 10">
    <name type="scientific">Sporosarcina contaminans</name>
    <dbReference type="NCBI Taxonomy" id="633403"/>
    <lineage>
        <taxon>Bacteria</taxon>
        <taxon>Bacillati</taxon>
        <taxon>Bacillota</taxon>
        <taxon>Bacilli</taxon>
        <taxon>Bacillales</taxon>
        <taxon>Caryophanaceae</taxon>
        <taxon>Sporosarcina</taxon>
    </lineage>
</organism>
<protein>
    <recommendedName>
        <fullName evidence="5">protein adenylyltransferase</fullName>
        <ecNumber evidence="5">2.7.7.108</ecNumber>
    </recommendedName>
</protein>
<comment type="caution">
    <text evidence="9">The sequence shown here is derived from an EMBL/GenBank/DDBJ whole genome shotgun (WGS) entry which is preliminary data.</text>
</comment>
<keyword evidence="10" id="KW-1185">Reference proteome</keyword>
<evidence type="ECO:0000259" key="8">
    <source>
        <dbReference type="PROSITE" id="PS51459"/>
    </source>
</evidence>
<keyword evidence="3" id="KW-0547">Nucleotide-binding</keyword>
<dbReference type="SUPFAM" id="SSF140931">
    <property type="entry name" value="Fic-like"/>
    <property type="match status" value="1"/>
</dbReference>
<dbReference type="EC" id="2.7.7.108" evidence="5"/>
<dbReference type="EMBL" id="JBHTLT010000119">
    <property type="protein sequence ID" value="MFD1206271.1"/>
    <property type="molecule type" value="Genomic_DNA"/>
</dbReference>
<name>A0ABW3TZK5_9BACL</name>
<evidence type="ECO:0000313" key="9">
    <source>
        <dbReference type="EMBL" id="MFD1206271.1"/>
    </source>
</evidence>
<evidence type="ECO:0000256" key="7">
    <source>
        <dbReference type="ARBA" id="ARBA00048696"/>
    </source>
</evidence>
<dbReference type="Pfam" id="PF02661">
    <property type="entry name" value="Fic"/>
    <property type="match status" value="1"/>
</dbReference>
<evidence type="ECO:0000256" key="2">
    <source>
        <dbReference type="ARBA" id="ARBA00022695"/>
    </source>
</evidence>
<dbReference type="RefSeq" id="WP_336822774.1">
    <property type="nucleotide sequence ID" value="NZ_JBHTLT010000119.1"/>
</dbReference>
<evidence type="ECO:0000313" key="10">
    <source>
        <dbReference type="Proteomes" id="UP001597231"/>
    </source>
</evidence>
<dbReference type="PANTHER" id="PTHR39560:SF1">
    <property type="entry name" value="PROTEIN ADENYLYLTRANSFERASE FIC-RELATED"/>
    <property type="match status" value="1"/>
</dbReference>
<evidence type="ECO:0000256" key="6">
    <source>
        <dbReference type="ARBA" id="ARBA00047939"/>
    </source>
</evidence>
<sequence>MQLIHHFLFYDLYSWAGEFRTVNIYKSEHVLNGLSVIYSDKEEIKSDLESIFKWDNRIEWSYSNSLIVEDFSNLMTKIWCVHPYREGYTRTFSVFMKLFAETKGLNFNDQLLSVNAAYLRSALVLAAVEESPEPKYLLKIISDALYASPSQKVDLDDEVSSSYQVIDQYDVSECEEKPFEIEFDKNNTEK</sequence>
<dbReference type="InterPro" id="IPR003812">
    <property type="entry name" value="Fido"/>
</dbReference>
<gene>
    <name evidence="9" type="ORF">ACFQ38_14325</name>
</gene>
<dbReference type="InterPro" id="IPR036597">
    <property type="entry name" value="Fido-like_dom_sf"/>
</dbReference>
<evidence type="ECO:0000256" key="3">
    <source>
        <dbReference type="ARBA" id="ARBA00022741"/>
    </source>
</evidence>
<comment type="catalytic activity">
    <reaction evidence="6">
        <text>L-threonyl-[protein] + ATP = 3-O-(5'-adenylyl)-L-threonyl-[protein] + diphosphate</text>
        <dbReference type="Rhea" id="RHEA:54292"/>
        <dbReference type="Rhea" id="RHEA-COMP:11060"/>
        <dbReference type="Rhea" id="RHEA-COMP:13847"/>
        <dbReference type="ChEBI" id="CHEBI:30013"/>
        <dbReference type="ChEBI" id="CHEBI:30616"/>
        <dbReference type="ChEBI" id="CHEBI:33019"/>
        <dbReference type="ChEBI" id="CHEBI:138113"/>
        <dbReference type="EC" id="2.7.7.108"/>
    </reaction>
</comment>
<comment type="catalytic activity">
    <reaction evidence="7">
        <text>L-tyrosyl-[protein] + ATP = O-(5'-adenylyl)-L-tyrosyl-[protein] + diphosphate</text>
        <dbReference type="Rhea" id="RHEA:54288"/>
        <dbReference type="Rhea" id="RHEA-COMP:10136"/>
        <dbReference type="Rhea" id="RHEA-COMP:13846"/>
        <dbReference type="ChEBI" id="CHEBI:30616"/>
        <dbReference type="ChEBI" id="CHEBI:33019"/>
        <dbReference type="ChEBI" id="CHEBI:46858"/>
        <dbReference type="ChEBI" id="CHEBI:83624"/>
        <dbReference type="EC" id="2.7.7.108"/>
    </reaction>
</comment>
<dbReference type="Gene3D" id="1.10.3290.10">
    <property type="entry name" value="Fido-like domain"/>
    <property type="match status" value="1"/>
</dbReference>
<evidence type="ECO:0000256" key="5">
    <source>
        <dbReference type="ARBA" id="ARBA00034531"/>
    </source>
</evidence>